<reference evidence="1" key="1">
    <citation type="submission" date="2019-09" db="EMBL/GenBank/DDBJ databases">
        <authorList>
            <person name="Rodrigo-Torres L."/>
            <person name="Arahal R. D."/>
            <person name="Lucena T."/>
        </authorList>
    </citation>
    <scope>NUCLEOTIDE SEQUENCE</scope>
    <source>
        <strain evidence="1">ISS653</strain>
    </source>
</reference>
<name>A0AC61Y9W1_9FLAO</name>
<keyword evidence="2" id="KW-1185">Reference proteome</keyword>
<comment type="caution">
    <text evidence="1">The sequence shown here is derived from an EMBL/GenBank/DDBJ whole genome shotgun (WGS) entry which is preliminary data.</text>
</comment>
<evidence type="ECO:0000313" key="2">
    <source>
        <dbReference type="Proteomes" id="UP000356253"/>
    </source>
</evidence>
<dbReference type="EMBL" id="CABVMM010000010">
    <property type="protein sequence ID" value="VVV01301.1"/>
    <property type="molecule type" value="Genomic_DNA"/>
</dbReference>
<sequence length="73" mass="8732">MLNLPVGRKMPHSRVIERAFFLKVQSEFDRSPFDRNDRGFLYLVDNWPYKKNGKDTSFEFLIDDRRGLHIGDE</sequence>
<gene>
    <name evidence="1" type="ORF">FVB9532_02591</name>
</gene>
<dbReference type="Proteomes" id="UP000356253">
    <property type="component" value="Unassembled WGS sequence"/>
</dbReference>
<protein>
    <submittedName>
        <fullName evidence="1">Uncharacterized protein</fullName>
    </submittedName>
</protein>
<organism evidence="1 2">
    <name type="scientific">Mesonia oceanica</name>
    <dbReference type="NCBI Taxonomy" id="2687242"/>
    <lineage>
        <taxon>Bacteria</taxon>
        <taxon>Pseudomonadati</taxon>
        <taxon>Bacteroidota</taxon>
        <taxon>Flavobacteriia</taxon>
        <taxon>Flavobacteriales</taxon>
        <taxon>Flavobacteriaceae</taxon>
        <taxon>Mesonia</taxon>
    </lineage>
</organism>
<accession>A0AC61Y9W1</accession>
<proteinExistence type="predicted"/>
<evidence type="ECO:0000313" key="1">
    <source>
        <dbReference type="EMBL" id="VVV01301.1"/>
    </source>
</evidence>